<keyword evidence="1" id="KW-0653">Protein transport</keyword>
<dbReference type="EMBL" id="NHYE01005513">
    <property type="protein sequence ID" value="PPQ71172.1"/>
    <property type="molecule type" value="Genomic_DNA"/>
</dbReference>
<dbReference type="OrthoDB" id="6221744at2759"/>
<keyword evidence="1" id="KW-0010">Activator</keyword>
<dbReference type="GO" id="GO:0071819">
    <property type="term" value="C:DUBm complex"/>
    <property type="evidence" value="ECO:0007669"/>
    <property type="project" value="UniProtKB-UniRule"/>
</dbReference>
<protein>
    <recommendedName>
        <fullName evidence="1">Transcription and mRNA export factor SUS1</fullName>
    </recommendedName>
</protein>
<dbReference type="GO" id="GO:0003713">
    <property type="term" value="F:transcription coactivator activity"/>
    <property type="evidence" value="ECO:0007669"/>
    <property type="project" value="UniProtKB-UniRule"/>
</dbReference>
<dbReference type="GO" id="GO:0015031">
    <property type="term" value="P:protein transport"/>
    <property type="evidence" value="ECO:0007669"/>
    <property type="project" value="UniProtKB-KW"/>
</dbReference>
<dbReference type="GO" id="GO:0006325">
    <property type="term" value="P:chromatin organization"/>
    <property type="evidence" value="ECO:0007669"/>
    <property type="project" value="UniProtKB-KW"/>
</dbReference>
<dbReference type="AlphaFoldDB" id="A0A409VY17"/>
<proteinExistence type="inferred from homology"/>
<name>A0A409VY17_9AGAR</name>
<sequence>MPHAESIDALFTQVRRRLVESGEWEQIRAALSAKLNESGWTDDIHHKSKEVARNMEPLSFSKLHADFAPRAETSVPLAVKREISNMIRQHLEKQFE</sequence>
<keyword evidence="3" id="KW-1185">Reference proteome</keyword>
<dbReference type="HAMAP" id="MF_03046">
    <property type="entry name" value="ENY2_Sus1"/>
    <property type="match status" value="1"/>
</dbReference>
<comment type="similarity">
    <text evidence="1">Belongs to the ENY2 family.</text>
</comment>
<dbReference type="GO" id="GO:0005654">
    <property type="term" value="C:nucleoplasm"/>
    <property type="evidence" value="ECO:0007669"/>
    <property type="project" value="UniProtKB-SubCell"/>
</dbReference>
<dbReference type="FunCoup" id="A0A409VY17">
    <property type="interactions" value="17"/>
</dbReference>
<keyword evidence="1" id="KW-0813">Transport</keyword>
<keyword evidence="1" id="KW-0805">Transcription regulation</keyword>
<organism evidence="2 3">
    <name type="scientific">Gymnopilus dilepis</name>
    <dbReference type="NCBI Taxonomy" id="231916"/>
    <lineage>
        <taxon>Eukaryota</taxon>
        <taxon>Fungi</taxon>
        <taxon>Dikarya</taxon>
        <taxon>Basidiomycota</taxon>
        <taxon>Agaricomycotina</taxon>
        <taxon>Agaricomycetes</taxon>
        <taxon>Agaricomycetidae</taxon>
        <taxon>Agaricales</taxon>
        <taxon>Agaricineae</taxon>
        <taxon>Hymenogastraceae</taxon>
        <taxon>Gymnopilus</taxon>
    </lineage>
</organism>
<dbReference type="GO" id="GO:0000124">
    <property type="term" value="C:SAGA complex"/>
    <property type="evidence" value="ECO:0007669"/>
    <property type="project" value="UniProtKB-UniRule"/>
</dbReference>
<comment type="caution">
    <text evidence="2">The sequence shown here is derived from an EMBL/GenBank/DDBJ whole genome shotgun (WGS) entry which is preliminary data.</text>
</comment>
<dbReference type="InParanoid" id="A0A409VY17"/>
<gene>
    <name evidence="1" type="primary">SUS1</name>
    <name evidence="2" type="ORF">CVT26_011033</name>
</gene>
<comment type="subcellular location">
    <subcellularLocation>
        <location evidence="1">Nucleus</location>
        <location evidence="1">Nucleoplasm</location>
    </subcellularLocation>
    <subcellularLocation>
        <location evidence="1">Cytoplasm</location>
        <location evidence="1">P-body</location>
    </subcellularLocation>
</comment>
<dbReference type="Pfam" id="PF10163">
    <property type="entry name" value="EnY2"/>
    <property type="match status" value="1"/>
</dbReference>
<dbReference type="GO" id="GO:0006406">
    <property type="term" value="P:mRNA export from nucleus"/>
    <property type="evidence" value="ECO:0007669"/>
    <property type="project" value="UniProtKB-UniRule"/>
</dbReference>
<accession>A0A409VY17</accession>
<evidence type="ECO:0000313" key="2">
    <source>
        <dbReference type="EMBL" id="PPQ71172.1"/>
    </source>
</evidence>
<reference evidence="2 3" key="1">
    <citation type="journal article" date="2018" name="Evol. Lett.">
        <title>Horizontal gene cluster transfer increased hallucinogenic mushroom diversity.</title>
        <authorList>
            <person name="Reynolds H.T."/>
            <person name="Vijayakumar V."/>
            <person name="Gluck-Thaler E."/>
            <person name="Korotkin H.B."/>
            <person name="Matheny P.B."/>
            <person name="Slot J.C."/>
        </authorList>
    </citation>
    <scope>NUCLEOTIDE SEQUENCE [LARGE SCALE GENOMIC DNA]</scope>
    <source>
        <strain evidence="2 3">SRW20</strain>
    </source>
</reference>
<comment type="subunit">
    <text evidence="1">Component of the nuclear pore complex (NPC)-associated TREX-2 complex (transcription and export complex 2), composed of at least SUS1, SAC3, THP1, SEM1, and CDC31. TREX-2 contains 2 SUS1 chains. The TREX-2 complex interacts with the nucleoporin NUP1. Component of the 1.8 MDa SAGA transcription coactivator-HAT complex. SAGA is built of 5 distinct domains with specialized functions. Within the SAGA complex, SUS1, SGF11, SGF73 and UBP8 form an additional subcomplex of SAGA called the DUB module (deubiquitination module). Interacts directly with THP1, SAC3, SGF11, and with the RNA polymerase II.</text>
</comment>
<evidence type="ECO:0000313" key="3">
    <source>
        <dbReference type="Proteomes" id="UP000284706"/>
    </source>
</evidence>
<dbReference type="PANTHER" id="PTHR12514">
    <property type="entry name" value="ENHANCER OF YELLOW 2 TRANSCRIPTION FACTOR"/>
    <property type="match status" value="1"/>
</dbReference>
<keyword evidence="1" id="KW-0804">Transcription</keyword>
<comment type="function">
    <text evidence="1">Involved in mRNA export coupled transcription activation by association with both the TREX-2 and the SAGA complexes. At the promoters, SAGA is required for recruitment of the basal transcription machinery. It influences RNA polymerase II transcriptional activity through different activities such as TBP interaction and promoter selectivity, interaction with transcription activators, and chromatin modification through histone acetylation and deubiquitination. Within the SAGA complex, participates to a subcomplex required for deubiquitination of H2B and for the maintenance of steady-state H3 methylation levels. The TREX-2 complex functions in docking export-competent ribonucleoprotein particles (mRNPs) to the nuclear entrance of the nuclear pore complex (nuclear basket). TREX-2 participates in mRNA export and accurate chromatin positioning in the nucleus by tethering genes to the nuclear periphery. May also be involved in cytoplasmic mRNA decay by interaction with components of P-bodies.</text>
</comment>
<keyword evidence="1" id="KW-0509">mRNA transport</keyword>
<keyword evidence="1" id="KW-0811">Translocation</keyword>
<dbReference type="GO" id="GO:0005643">
    <property type="term" value="C:nuclear pore"/>
    <property type="evidence" value="ECO:0007669"/>
    <property type="project" value="UniProtKB-UniRule"/>
</dbReference>
<dbReference type="InterPro" id="IPR018783">
    <property type="entry name" value="TF_ENY2"/>
</dbReference>
<dbReference type="Proteomes" id="UP000284706">
    <property type="component" value="Unassembled WGS sequence"/>
</dbReference>
<dbReference type="GO" id="GO:0006368">
    <property type="term" value="P:transcription elongation by RNA polymerase II"/>
    <property type="evidence" value="ECO:0007669"/>
    <property type="project" value="UniProtKB-UniRule"/>
</dbReference>
<dbReference type="GO" id="GO:0070390">
    <property type="term" value="C:transcription export complex 2"/>
    <property type="evidence" value="ECO:0007669"/>
    <property type="project" value="UniProtKB-UniRule"/>
</dbReference>
<dbReference type="Gene3D" id="1.10.246.140">
    <property type="match status" value="1"/>
</dbReference>
<keyword evidence="1" id="KW-0156">Chromatin regulator</keyword>
<dbReference type="STRING" id="231916.A0A409VY17"/>
<evidence type="ECO:0000256" key="1">
    <source>
        <dbReference type="HAMAP-Rule" id="MF_03046"/>
    </source>
</evidence>
<keyword evidence="1" id="KW-0963">Cytoplasm</keyword>
<keyword evidence="1" id="KW-0539">Nucleus</keyword>
<dbReference type="InterPro" id="IPR038212">
    <property type="entry name" value="TF_EnY2_sf"/>
</dbReference>
<dbReference type="GO" id="GO:0000932">
    <property type="term" value="C:P-body"/>
    <property type="evidence" value="ECO:0007669"/>
    <property type="project" value="UniProtKB-SubCell"/>
</dbReference>